<name>A0A0E9VCR1_ANGAN</name>
<accession>A0A0E9VCR1</accession>
<organism evidence="1">
    <name type="scientific">Anguilla anguilla</name>
    <name type="common">European freshwater eel</name>
    <name type="synonym">Muraena anguilla</name>
    <dbReference type="NCBI Taxonomy" id="7936"/>
    <lineage>
        <taxon>Eukaryota</taxon>
        <taxon>Metazoa</taxon>
        <taxon>Chordata</taxon>
        <taxon>Craniata</taxon>
        <taxon>Vertebrata</taxon>
        <taxon>Euteleostomi</taxon>
        <taxon>Actinopterygii</taxon>
        <taxon>Neopterygii</taxon>
        <taxon>Teleostei</taxon>
        <taxon>Anguilliformes</taxon>
        <taxon>Anguillidae</taxon>
        <taxon>Anguilla</taxon>
    </lineage>
</organism>
<proteinExistence type="predicted"/>
<evidence type="ECO:0000313" key="1">
    <source>
        <dbReference type="EMBL" id="JAH75837.1"/>
    </source>
</evidence>
<reference evidence="1" key="2">
    <citation type="journal article" date="2015" name="Fish Shellfish Immunol.">
        <title>Early steps in the European eel (Anguilla anguilla)-Vibrio vulnificus interaction in the gills: Role of the RtxA13 toxin.</title>
        <authorList>
            <person name="Callol A."/>
            <person name="Pajuelo D."/>
            <person name="Ebbesson L."/>
            <person name="Teles M."/>
            <person name="MacKenzie S."/>
            <person name="Amaro C."/>
        </authorList>
    </citation>
    <scope>NUCLEOTIDE SEQUENCE</scope>
</reference>
<reference evidence="1" key="1">
    <citation type="submission" date="2014-11" db="EMBL/GenBank/DDBJ databases">
        <authorList>
            <person name="Amaro Gonzalez C."/>
        </authorList>
    </citation>
    <scope>NUCLEOTIDE SEQUENCE</scope>
</reference>
<dbReference type="AlphaFoldDB" id="A0A0E9VCR1"/>
<dbReference type="EMBL" id="GBXM01032740">
    <property type="protein sequence ID" value="JAH75837.1"/>
    <property type="molecule type" value="Transcribed_RNA"/>
</dbReference>
<sequence length="22" mass="2500">MALPVQTLARCPYSDKCINNFD</sequence>
<protein>
    <submittedName>
        <fullName evidence="1">Uncharacterized protein</fullName>
    </submittedName>
</protein>